<sequence>MRGKINGEEKELYNISLYYKEKPLEQIPATSNSLNYNVLYFKNELNEYVVSKMKEIFESEGILEFFTFKGIDSSEEFQGQVQSQNYDIVIRGINMGLKKDISNIFMTSDPQINPSGYINNDMASNINQYFINDGKTKNDLLSSIHSKYSNEVPFIILGKVYGNLNIKKSSGISFPERLYDYRFIIDYIDNIIVSKRPKIDGKKILDNKKFINFIRKNISE</sequence>
<dbReference type="Proteomes" id="UP000680365">
    <property type="component" value="Unassembled WGS sequence"/>
</dbReference>
<gene>
    <name evidence="1" type="ORF">VAMP_40n59</name>
</gene>
<dbReference type="RefSeq" id="WP_213348882.1">
    <property type="nucleotide sequence ID" value="NZ_JAEDAM010000022.1"/>
</dbReference>
<keyword evidence="2" id="KW-1185">Reference proteome</keyword>
<name>A0ABS5QLG0_9BACT</name>
<comment type="caution">
    <text evidence="1">The sequence shown here is derived from an EMBL/GenBank/DDBJ whole genome shotgun (WGS) entry which is preliminary data.</text>
</comment>
<dbReference type="EMBL" id="JAEDAM010000022">
    <property type="protein sequence ID" value="MBS8121919.1"/>
    <property type="molecule type" value="Genomic_DNA"/>
</dbReference>
<evidence type="ECO:0000313" key="1">
    <source>
        <dbReference type="EMBL" id="MBS8121919.1"/>
    </source>
</evidence>
<organism evidence="1 2">
    <name type="scientific">Candidatus Vampirococcus lugosii</name>
    <dbReference type="NCBI Taxonomy" id="2789015"/>
    <lineage>
        <taxon>Bacteria</taxon>
        <taxon>Candidatus Absconditibacteriota</taxon>
        <taxon>Vampirococcus</taxon>
    </lineage>
</organism>
<reference evidence="1 2" key="1">
    <citation type="journal article" date="2021" name="Nat. Commun.">
        <title>Reductive evolution and unique predatory mode in the CPR bacterium Vampirococcus lugosii.</title>
        <authorList>
            <person name="Moreira D."/>
            <person name="Zivanovic Y."/>
            <person name="Lopez-Archilla A.I."/>
            <person name="Iniesto M."/>
            <person name="Lopez-Garcia P."/>
        </authorList>
    </citation>
    <scope>NUCLEOTIDE SEQUENCE [LARGE SCALE GENOMIC DNA]</scope>
    <source>
        <strain evidence="1">Chiprana</strain>
    </source>
</reference>
<proteinExistence type="predicted"/>
<accession>A0ABS5QLG0</accession>
<protein>
    <submittedName>
        <fullName evidence="1">Uncharacterized protein</fullName>
    </submittedName>
</protein>
<evidence type="ECO:0000313" key="2">
    <source>
        <dbReference type="Proteomes" id="UP000680365"/>
    </source>
</evidence>